<protein>
    <submittedName>
        <fullName evidence="1">Uncharacterized protein</fullName>
    </submittedName>
</protein>
<reference evidence="1 2" key="1">
    <citation type="submission" date="2024-06" db="EMBL/GenBank/DDBJ databases">
        <title>Pangenomics to understand the prophage dynamics in the radiating lineages of P. brasiliense.</title>
        <authorList>
            <person name="Pardeshi L.A."/>
            <person name="Van Duivenbode I."/>
            <person name="Jonkheer E.M."/>
            <person name="Pel M.J.C."/>
            <person name="Kupczok A."/>
            <person name="De Ridder D."/>
            <person name="Smit S."/>
            <person name="Van Der Lee T.J."/>
        </authorList>
    </citation>
    <scope>NUCLEOTIDE SEQUENCE [LARGE SCALE GENOMIC DNA]</scope>
    <source>
        <strain evidence="1 2">PD 8607</strain>
    </source>
</reference>
<accession>A0ABV1P9F5</accession>
<keyword evidence="2" id="KW-1185">Reference proteome</keyword>
<evidence type="ECO:0000313" key="1">
    <source>
        <dbReference type="EMBL" id="MEQ9937792.1"/>
    </source>
</evidence>
<proteinExistence type="predicted"/>
<evidence type="ECO:0000313" key="2">
    <source>
        <dbReference type="Proteomes" id="UP001463408"/>
    </source>
</evidence>
<sequence length="93" mass="10284">MATCKMPMQIIIDTSIIDKKIAELAQLVQLRFPDGAPDFLDSQFSGLCDDIIFSDNSSAVGADGIYQVIQRIDFGRRFDDLSVAIRTGNFNAH</sequence>
<comment type="caution">
    <text evidence="1">The sequence shown here is derived from an EMBL/GenBank/DDBJ whole genome shotgun (WGS) entry which is preliminary data.</text>
</comment>
<name>A0ABV1P9F5_9GAMM</name>
<gene>
    <name evidence="1" type="ORF">ABRQ07_09230</name>
</gene>
<dbReference type="Proteomes" id="UP001463408">
    <property type="component" value="Unassembled WGS sequence"/>
</dbReference>
<organism evidence="1 2">
    <name type="scientific">Pectobacterium polonicum</name>
    <dbReference type="NCBI Taxonomy" id="2485124"/>
    <lineage>
        <taxon>Bacteria</taxon>
        <taxon>Pseudomonadati</taxon>
        <taxon>Pseudomonadota</taxon>
        <taxon>Gammaproteobacteria</taxon>
        <taxon>Enterobacterales</taxon>
        <taxon>Pectobacteriaceae</taxon>
        <taxon>Pectobacterium</taxon>
    </lineage>
</organism>
<dbReference type="EMBL" id="JBEHEF010000005">
    <property type="protein sequence ID" value="MEQ9937792.1"/>
    <property type="molecule type" value="Genomic_DNA"/>
</dbReference>